<evidence type="ECO:0000313" key="3">
    <source>
        <dbReference type="Proteomes" id="UP000663193"/>
    </source>
</evidence>
<sequence length="656" mass="74614">MKSESDAYDSSGDQSPYDYQPLKPGQIRLLQAEWVTEPSLQHVFPWTSSRKSLELHTVRVELEEQHNYEAVSYVWGTAPASVSVMCNGCPVFITPTLHELLGFLAGAGRNLWVDAVCIDQRNSEEKAMQIPLMRLIYSKAEAVVIWLGASDSSVTAFMEELPRVCKLSRSWTPTDPTGDIYWRGKDWPPDGDPFWEGLFHLVRHQWFARLWTFQEVVLAKRGYIVYGNMWRLLEDFVAFYYPEQGASGSYVVPGVDHYDQIPNLDLSLSIAYNACSVINWRHSKGSDTPVQLAELPSLLYHVRHRRVTEQVDRVWAIAGVLSESLQARLSSKIDYGEGSRSQYWTTYLSFSKAVFEEEQSLVLLNIPPSVGQHHIELPSWCPDLSSSELACNLKINHSWRARQLPKARQRIWWFDPQHDVQKCVEKRAAVVDHSLKSISINSNDSILNVRGFVVDTIEEVVDGAGLLPLWRRDPCNDWRDLDPANAAIRTIVAYYLQALKLAQRTRCKQDDTTLPREFVSCLFRDSRFSTEAERFCVDMFHMLELVMEGMEEGYRHIAPDKRHWGAKLWRILTRLIGHSFFATSSGRFGIASPGCKPGDGTCVFYGGEPLYVLQHEGTGVEAKAVKFGGVAFIPHLMDQDQRDDARLGPDETFAIS</sequence>
<dbReference type="VEuPathDB" id="FungiDB:JI435_135240"/>
<proteinExistence type="predicted"/>
<evidence type="ECO:0000259" key="1">
    <source>
        <dbReference type="Pfam" id="PF06985"/>
    </source>
</evidence>
<dbReference type="PANTHER" id="PTHR24148">
    <property type="entry name" value="ANKYRIN REPEAT DOMAIN-CONTAINING PROTEIN 39 HOMOLOG-RELATED"/>
    <property type="match status" value="1"/>
</dbReference>
<reference evidence="3" key="1">
    <citation type="journal article" date="2021" name="BMC Genomics">
        <title>Chromosome-level genome assembly and manually-curated proteome of model necrotroph Parastagonospora nodorum Sn15 reveals a genome-wide trove of candidate effector homologs, and redundancy of virulence-related functions within an accessory chromosome.</title>
        <authorList>
            <person name="Bertazzoni S."/>
            <person name="Jones D.A.B."/>
            <person name="Phan H.T."/>
            <person name="Tan K.-C."/>
            <person name="Hane J.K."/>
        </authorList>
    </citation>
    <scope>NUCLEOTIDE SEQUENCE [LARGE SCALE GENOMIC DNA]</scope>
    <source>
        <strain evidence="3">SN15 / ATCC MYA-4574 / FGSC 10173)</strain>
    </source>
</reference>
<dbReference type="OrthoDB" id="2157530at2759"/>
<gene>
    <name evidence="2" type="ORF">JI435_135240</name>
</gene>
<evidence type="ECO:0000313" key="2">
    <source>
        <dbReference type="EMBL" id="QRD06624.1"/>
    </source>
</evidence>
<dbReference type="EMBL" id="CP069043">
    <property type="protein sequence ID" value="QRD06624.1"/>
    <property type="molecule type" value="Genomic_DNA"/>
</dbReference>
<name>A0A7U2IB60_PHANO</name>
<dbReference type="InterPro" id="IPR010730">
    <property type="entry name" value="HET"/>
</dbReference>
<dbReference type="Proteomes" id="UP000663193">
    <property type="component" value="Chromosome 21"/>
</dbReference>
<dbReference type="InterPro" id="IPR052895">
    <property type="entry name" value="HetReg/Transcr_Mod"/>
</dbReference>
<dbReference type="Pfam" id="PF06985">
    <property type="entry name" value="HET"/>
    <property type="match status" value="1"/>
</dbReference>
<protein>
    <recommendedName>
        <fullName evidence="1">Heterokaryon incompatibility domain-containing protein</fullName>
    </recommendedName>
</protein>
<feature type="domain" description="Heterokaryon incompatibility" evidence="1">
    <location>
        <begin position="68"/>
        <end position="215"/>
    </location>
</feature>
<organism evidence="2 3">
    <name type="scientific">Phaeosphaeria nodorum (strain SN15 / ATCC MYA-4574 / FGSC 10173)</name>
    <name type="common">Glume blotch fungus</name>
    <name type="synonym">Parastagonospora nodorum</name>
    <dbReference type="NCBI Taxonomy" id="321614"/>
    <lineage>
        <taxon>Eukaryota</taxon>
        <taxon>Fungi</taxon>
        <taxon>Dikarya</taxon>
        <taxon>Ascomycota</taxon>
        <taxon>Pezizomycotina</taxon>
        <taxon>Dothideomycetes</taxon>
        <taxon>Pleosporomycetidae</taxon>
        <taxon>Pleosporales</taxon>
        <taxon>Pleosporineae</taxon>
        <taxon>Phaeosphaeriaceae</taxon>
        <taxon>Parastagonospora</taxon>
    </lineage>
</organism>
<dbReference type="AlphaFoldDB" id="A0A7U2IB60"/>
<accession>A0A7U2IB60</accession>
<dbReference type="PANTHER" id="PTHR24148:SF73">
    <property type="entry name" value="HET DOMAIN PROTEIN (AFU_ORTHOLOGUE AFUA_8G01020)"/>
    <property type="match status" value="1"/>
</dbReference>
<keyword evidence="3" id="KW-1185">Reference proteome</keyword>